<dbReference type="OrthoDB" id="2430780at2759"/>
<organism evidence="1 2">
    <name type="scientific">Gigaspora margarita</name>
    <dbReference type="NCBI Taxonomy" id="4874"/>
    <lineage>
        <taxon>Eukaryota</taxon>
        <taxon>Fungi</taxon>
        <taxon>Fungi incertae sedis</taxon>
        <taxon>Mucoromycota</taxon>
        <taxon>Glomeromycotina</taxon>
        <taxon>Glomeromycetes</taxon>
        <taxon>Diversisporales</taxon>
        <taxon>Gigasporaceae</taxon>
        <taxon>Gigaspora</taxon>
    </lineage>
</organism>
<proteinExistence type="predicted"/>
<name>A0A8H3XG85_GIGMA</name>
<evidence type="ECO:0000313" key="1">
    <source>
        <dbReference type="EMBL" id="KAF0452772.1"/>
    </source>
</evidence>
<gene>
    <name evidence="1" type="ORF">F8M41_001868</name>
</gene>
<sequence>MDKKIGDKVIKNIFGIEVDIDGIKVVQEFYVKCELNSNMVLDKEYMIKEYNGKRKGDVTDIRSEAANVKMNKSKIRYQYKDRIDIEKDAEKTFINYQKSSAMATVSGSCDEKDKKGIIGLLSIIN</sequence>
<evidence type="ECO:0000313" key="2">
    <source>
        <dbReference type="Proteomes" id="UP000439903"/>
    </source>
</evidence>
<protein>
    <submittedName>
        <fullName evidence="1">Uncharacterized protein</fullName>
    </submittedName>
</protein>
<dbReference type="EMBL" id="WTPW01001154">
    <property type="protein sequence ID" value="KAF0452772.1"/>
    <property type="molecule type" value="Genomic_DNA"/>
</dbReference>
<reference evidence="1 2" key="1">
    <citation type="journal article" date="2019" name="Environ. Microbiol.">
        <title>At the nexus of three kingdoms: the genome of the mycorrhizal fungus Gigaspora margarita provides insights into plant, endobacterial and fungal interactions.</title>
        <authorList>
            <person name="Venice F."/>
            <person name="Ghignone S."/>
            <person name="Salvioli di Fossalunga A."/>
            <person name="Amselem J."/>
            <person name="Novero M."/>
            <person name="Xianan X."/>
            <person name="Sedzielewska Toro K."/>
            <person name="Morin E."/>
            <person name="Lipzen A."/>
            <person name="Grigoriev I.V."/>
            <person name="Henrissat B."/>
            <person name="Martin F.M."/>
            <person name="Bonfante P."/>
        </authorList>
    </citation>
    <scope>NUCLEOTIDE SEQUENCE [LARGE SCALE GENOMIC DNA]</scope>
    <source>
        <strain evidence="1 2">BEG34</strain>
    </source>
</reference>
<dbReference type="AlphaFoldDB" id="A0A8H3XG85"/>
<comment type="caution">
    <text evidence="1">The sequence shown here is derived from an EMBL/GenBank/DDBJ whole genome shotgun (WGS) entry which is preliminary data.</text>
</comment>
<keyword evidence="2" id="KW-1185">Reference proteome</keyword>
<accession>A0A8H3XG85</accession>
<dbReference type="Proteomes" id="UP000439903">
    <property type="component" value="Unassembled WGS sequence"/>
</dbReference>